<feature type="transmembrane region" description="Helical" evidence="1">
    <location>
        <begin position="105"/>
        <end position="128"/>
    </location>
</feature>
<accession>A0A1Y6BTU6</accession>
<keyword evidence="1" id="KW-0812">Transmembrane</keyword>
<dbReference type="RefSeq" id="WP_085123205.1">
    <property type="nucleotide sequence ID" value="NZ_FWZX01000009.1"/>
</dbReference>
<reference evidence="2 3" key="1">
    <citation type="submission" date="2017-04" db="EMBL/GenBank/DDBJ databases">
        <authorList>
            <person name="Afonso C.L."/>
            <person name="Miller P.J."/>
            <person name="Scott M.A."/>
            <person name="Spackman E."/>
            <person name="Goraichik I."/>
            <person name="Dimitrov K.M."/>
            <person name="Suarez D.L."/>
            <person name="Swayne D.E."/>
        </authorList>
    </citation>
    <scope>NUCLEOTIDE SEQUENCE [LARGE SCALE GENOMIC DNA]</scope>
    <source>
        <strain evidence="2 3">USBA 355</strain>
    </source>
</reference>
<feature type="transmembrane region" description="Helical" evidence="1">
    <location>
        <begin position="39"/>
        <end position="57"/>
    </location>
</feature>
<gene>
    <name evidence="2" type="ORF">SAMN05428998_109153</name>
</gene>
<dbReference type="EMBL" id="FWZX01000009">
    <property type="protein sequence ID" value="SMF28154.1"/>
    <property type="molecule type" value="Genomic_DNA"/>
</dbReference>
<organism evidence="2 3">
    <name type="scientific">Tistlia consotensis USBA 355</name>
    <dbReference type="NCBI Taxonomy" id="560819"/>
    <lineage>
        <taxon>Bacteria</taxon>
        <taxon>Pseudomonadati</taxon>
        <taxon>Pseudomonadota</taxon>
        <taxon>Alphaproteobacteria</taxon>
        <taxon>Rhodospirillales</taxon>
        <taxon>Rhodovibrionaceae</taxon>
        <taxon>Tistlia</taxon>
    </lineage>
</organism>
<feature type="transmembrane region" description="Helical" evidence="1">
    <location>
        <begin position="77"/>
        <end position="99"/>
    </location>
</feature>
<keyword evidence="1" id="KW-1133">Transmembrane helix</keyword>
<proteinExistence type="predicted"/>
<dbReference type="AlphaFoldDB" id="A0A1Y6BTU6"/>
<feature type="transmembrane region" description="Helical" evidence="1">
    <location>
        <begin position="140"/>
        <end position="159"/>
    </location>
</feature>
<evidence type="ECO:0000313" key="3">
    <source>
        <dbReference type="Proteomes" id="UP000192917"/>
    </source>
</evidence>
<keyword evidence="1" id="KW-0472">Membrane</keyword>
<evidence type="ECO:0000313" key="2">
    <source>
        <dbReference type="EMBL" id="SMF28154.1"/>
    </source>
</evidence>
<feature type="transmembrane region" description="Helical" evidence="1">
    <location>
        <begin position="165"/>
        <end position="182"/>
    </location>
</feature>
<keyword evidence="3" id="KW-1185">Reference proteome</keyword>
<dbReference type="Proteomes" id="UP000192917">
    <property type="component" value="Unassembled WGS sequence"/>
</dbReference>
<name>A0A1Y6BTU6_9PROT</name>
<sequence>MPQSRGSRPGDVHLLPVRTLECLPVIAFGLCTHVGATDALRFLVSGGIAAVVLVLLLRRRSPQNPLLLGGNLQMVIVGASFALYLGFGIVVPGLAGALLTLRETAWLLMVLLVSTAYTLASPGGCLACEADRCEPRSVRRGSLLLLAATCAGVLLSSEFRGQEMISAVLPLTALYLLQRWLAARAERRRAGTGGTAGAIVALLAADHDPRS</sequence>
<evidence type="ECO:0000256" key="1">
    <source>
        <dbReference type="SAM" id="Phobius"/>
    </source>
</evidence>
<protein>
    <submittedName>
        <fullName evidence="2">Uncharacterized protein</fullName>
    </submittedName>
</protein>